<evidence type="ECO:0000259" key="1">
    <source>
        <dbReference type="Pfam" id="PF13443"/>
    </source>
</evidence>
<accession>A0A1M7N876</accession>
<dbReference type="RefSeq" id="WP_073291192.1">
    <property type="nucleotide sequence ID" value="NZ_FRCP01000025.1"/>
</dbReference>
<dbReference type="Gene3D" id="1.10.260.40">
    <property type="entry name" value="lambda repressor-like DNA-binding domains"/>
    <property type="match status" value="1"/>
</dbReference>
<dbReference type="STRING" id="1120996.SAMN02746066_04272"/>
<feature type="domain" description="HTH cro/C1-type" evidence="1">
    <location>
        <begin position="6"/>
        <end position="61"/>
    </location>
</feature>
<dbReference type="Pfam" id="PF13443">
    <property type="entry name" value="HTH_26"/>
    <property type="match status" value="1"/>
</dbReference>
<protein>
    <submittedName>
        <fullName evidence="2">Cro/C1-type HTH DNA-binding domain-containing protein</fullName>
    </submittedName>
</protein>
<proteinExistence type="predicted"/>
<dbReference type="AlphaFoldDB" id="A0A1M7N876"/>
<dbReference type="OrthoDB" id="2005033at2"/>
<evidence type="ECO:0000313" key="2">
    <source>
        <dbReference type="EMBL" id="SHM99278.1"/>
    </source>
</evidence>
<gene>
    <name evidence="2" type="ORF">SAMN02746066_04272</name>
</gene>
<evidence type="ECO:0000313" key="3">
    <source>
        <dbReference type="Proteomes" id="UP000184038"/>
    </source>
</evidence>
<name>A0A1M7N876_9FIRM</name>
<organism evidence="2 3">
    <name type="scientific">Anaerosporobacter mobilis DSM 15930</name>
    <dbReference type="NCBI Taxonomy" id="1120996"/>
    <lineage>
        <taxon>Bacteria</taxon>
        <taxon>Bacillati</taxon>
        <taxon>Bacillota</taxon>
        <taxon>Clostridia</taxon>
        <taxon>Lachnospirales</taxon>
        <taxon>Lachnospiraceae</taxon>
        <taxon>Anaerosporobacter</taxon>
    </lineage>
</organism>
<sequence length="70" mass="8154">MTMTKKIRTVLFERDMTIKELAEKIRTNGNNLSNKLARDNFSEKELREIAEALDCEYDGIFTLRDSGKKI</sequence>
<reference evidence="2 3" key="1">
    <citation type="submission" date="2016-11" db="EMBL/GenBank/DDBJ databases">
        <authorList>
            <person name="Jaros S."/>
            <person name="Januszkiewicz K."/>
            <person name="Wedrychowicz H."/>
        </authorList>
    </citation>
    <scope>NUCLEOTIDE SEQUENCE [LARGE SCALE GENOMIC DNA]</scope>
    <source>
        <strain evidence="2 3">DSM 15930</strain>
    </source>
</reference>
<dbReference type="Proteomes" id="UP000184038">
    <property type="component" value="Unassembled WGS sequence"/>
</dbReference>
<dbReference type="GO" id="GO:0003677">
    <property type="term" value="F:DNA binding"/>
    <property type="evidence" value="ECO:0007669"/>
    <property type="project" value="UniProtKB-KW"/>
</dbReference>
<keyword evidence="2" id="KW-0238">DNA-binding</keyword>
<dbReference type="EMBL" id="FRCP01000025">
    <property type="protein sequence ID" value="SHM99278.1"/>
    <property type="molecule type" value="Genomic_DNA"/>
</dbReference>
<dbReference type="InterPro" id="IPR010982">
    <property type="entry name" value="Lambda_DNA-bd_dom_sf"/>
</dbReference>
<keyword evidence="3" id="KW-1185">Reference proteome</keyword>
<dbReference type="SUPFAM" id="SSF47413">
    <property type="entry name" value="lambda repressor-like DNA-binding domains"/>
    <property type="match status" value="1"/>
</dbReference>
<dbReference type="InterPro" id="IPR001387">
    <property type="entry name" value="Cro/C1-type_HTH"/>
</dbReference>